<keyword evidence="5" id="KW-0961">Cell wall biogenesis/degradation</keyword>
<protein>
    <recommendedName>
        <fullName evidence="5">Hexosyltransferase</fullName>
        <ecNumber evidence="5">2.4.1.-</ecNumber>
    </recommendedName>
</protein>
<dbReference type="PANTHER" id="PTHR32116:SF74">
    <property type="entry name" value="GALACTURONOSYLTRANSFERASE 10-RELATED"/>
    <property type="match status" value="1"/>
</dbReference>
<dbReference type="EMBL" id="JARPOI010000007">
    <property type="protein sequence ID" value="KAJ9177052.1"/>
    <property type="molecule type" value="Genomic_DNA"/>
</dbReference>
<evidence type="ECO:0000313" key="7">
    <source>
        <dbReference type="Proteomes" id="UP001174677"/>
    </source>
</evidence>
<accession>A0ABQ9M9T6</accession>
<dbReference type="Pfam" id="PF25557">
    <property type="entry name" value="GAUT_1"/>
    <property type="match status" value="1"/>
</dbReference>
<keyword evidence="4" id="KW-0808">Transferase</keyword>
<dbReference type="InterPro" id="IPR029044">
    <property type="entry name" value="Nucleotide-diphossugar_trans"/>
</dbReference>
<reference evidence="6" key="1">
    <citation type="journal article" date="2023" name="Plant Biotechnol. J.">
        <title>Chromosome-level wild Hevea brasiliensis genome provides new tools for genomic-assisted breeding and valuable loci to elevate rubber yield.</title>
        <authorList>
            <person name="Cheng H."/>
            <person name="Song X."/>
            <person name="Hu Y."/>
            <person name="Wu T."/>
            <person name="Yang Q."/>
            <person name="An Z."/>
            <person name="Feng S."/>
            <person name="Deng Z."/>
            <person name="Wu W."/>
            <person name="Zeng X."/>
            <person name="Tu M."/>
            <person name="Wang X."/>
            <person name="Huang H."/>
        </authorList>
    </citation>
    <scope>NUCLEOTIDE SEQUENCE</scope>
    <source>
        <strain evidence="6">MT/VB/25A 57/8</strain>
    </source>
</reference>
<evidence type="ECO:0000256" key="4">
    <source>
        <dbReference type="ARBA" id="ARBA00022679"/>
    </source>
</evidence>
<dbReference type="EC" id="2.4.1.-" evidence="5"/>
<evidence type="ECO:0000256" key="5">
    <source>
        <dbReference type="RuleBase" id="RU362027"/>
    </source>
</evidence>
<evidence type="ECO:0000256" key="3">
    <source>
        <dbReference type="ARBA" id="ARBA00022676"/>
    </source>
</evidence>
<sequence>MRRRPMDFRRPVRRRFSNVVWWTLFGILVLLFIIIFSKESQIESRPAHGKQKSYSHDRIMEGLNITDEILSPNSVTRQLSDQISLAKAFVVIAKESNNLQFAWELSAQIRNSQVLLSSAATRRAPLTTRESETAIRDMGLLLYQAQLLHYDSATMIMRLKAKIQALEEQMSSATEKSSKYGQIAAEEVPKGLYCLGIQLTTEWFGNLNLQRKINERMHIESKLRDNNLYHFCVFSDNILATSVVVNSTALNSKRPNMVVFHLVTDEINYAAMKAWFSMNDLRGVTVEVQKFEDFKWLNASYVPVLKQLQDSETQNYYFSGHNDDGGTPIKFRNPKYLSMLNHLRFYIPEVFPALKKVIFLDDDVVVQKDLSALFSIDLNGNVNGAVETCMETFHRYHKYLNYSHPLIREHFDPDACGWAFGMNVFDLVEWRKRNVTNIYHYWQERNVDRTLWKLGTLPPGLLTFYGLTQPLDPSWHVLGLGYTNVDPHLIEKGAVLHFNGNSKPWLKIGMEKYKSLWERYIDYSHPLLQQCNFH</sequence>
<gene>
    <name evidence="6" type="ORF">P3X46_012306</name>
</gene>
<keyword evidence="5" id="KW-0333">Golgi apparatus</keyword>
<feature type="transmembrane region" description="Helical" evidence="5">
    <location>
        <begin position="20"/>
        <end position="37"/>
    </location>
</feature>
<dbReference type="Gene3D" id="3.90.550.10">
    <property type="entry name" value="Spore Coat Polysaccharide Biosynthesis Protein SpsA, Chain A"/>
    <property type="match status" value="1"/>
</dbReference>
<keyword evidence="7" id="KW-1185">Reference proteome</keyword>
<dbReference type="Proteomes" id="UP001174677">
    <property type="component" value="Chromosome 7"/>
</dbReference>
<comment type="similarity">
    <text evidence="2 5">Belongs to the glycosyltransferase 8 family.</text>
</comment>
<keyword evidence="5" id="KW-1133">Transmembrane helix</keyword>
<keyword evidence="5" id="KW-0472">Membrane</keyword>
<evidence type="ECO:0000256" key="1">
    <source>
        <dbReference type="ARBA" id="ARBA00004877"/>
    </source>
</evidence>
<dbReference type="InterPro" id="IPR002495">
    <property type="entry name" value="Glyco_trans_8"/>
</dbReference>
<dbReference type="PANTHER" id="PTHR32116">
    <property type="entry name" value="GALACTURONOSYLTRANSFERASE 4-RELATED"/>
    <property type="match status" value="1"/>
</dbReference>
<dbReference type="CDD" id="cd06429">
    <property type="entry name" value="GT8_like_1"/>
    <property type="match status" value="1"/>
</dbReference>
<comment type="pathway">
    <text evidence="1 5">Glycan metabolism; pectin biosynthesis.</text>
</comment>
<keyword evidence="5" id="KW-0812">Transmembrane</keyword>
<proteinExistence type="inferred from homology"/>
<comment type="caution">
    <text evidence="6">The sequence shown here is derived from an EMBL/GenBank/DDBJ whole genome shotgun (WGS) entry which is preliminary data.</text>
</comment>
<dbReference type="InterPro" id="IPR029993">
    <property type="entry name" value="GAUT"/>
</dbReference>
<name>A0ABQ9M9T6_HEVBR</name>
<evidence type="ECO:0000256" key="2">
    <source>
        <dbReference type="ARBA" id="ARBA00006351"/>
    </source>
</evidence>
<comment type="subcellular location">
    <subcellularLocation>
        <location evidence="5">Golgi apparatus membrane</location>
        <topology evidence="5">Single-pass type II membrane protein</topology>
    </subcellularLocation>
</comment>
<keyword evidence="3 5" id="KW-0328">Glycosyltransferase</keyword>
<evidence type="ECO:0000313" key="6">
    <source>
        <dbReference type="EMBL" id="KAJ9177052.1"/>
    </source>
</evidence>
<organism evidence="6 7">
    <name type="scientific">Hevea brasiliensis</name>
    <name type="common">Para rubber tree</name>
    <name type="synonym">Siphonia brasiliensis</name>
    <dbReference type="NCBI Taxonomy" id="3981"/>
    <lineage>
        <taxon>Eukaryota</taxon>
        <taxon>Viridiplantae</taxon>
        <taxon>Streptophyta</taxon>
        <taxon>Embryophyta</taxon>
        <taxon>Tracheophyta</taxon>
        <taxon>Spermatophyta</taxon>
        <taxon>Magnoliopsida</taxon>
        <taxon>eudicotyledons</taxon>
        <taxon>Gunneridae</taxon>
        <taxon>Pentapetalae</taxon>
        <taxon>rosids</taxon>
        <taxon>fabids</taxon>
        <taxon>Malpighiales</taxon>
        <taxon>Euphorbiaceae</taxon>
        <taxon>Crotonoideae</taxon>
        <taxon>Micrandreae</taxon>
        <taxon>Hevea</taxon>
    </lineage>
</organism>
<dbReference type="Pfam" id="PF01501">
    <property type="entry name" value="Glyco_transf_8"/>
    <property type="match status" value="1"/>
</dbReference>
<dbReference type="SUPFAM" id="SSF53448">
    <property type="entry name" value="Nucleotide-diphospho-sugar transferases"/>
    <property type="match status" value="1"/>
</dbReference>